<evidence type="ECO:0000256" key="4">
    <source>
        <dbReference type="ARBA" id="ARBA00023004"/>
    </source>
</evidence>
<keyword evidence="2" id="KW-0479">Metal-binding</keyword>
<dbReference type="GO" id="GO:0016491">
    <property type="term" value="F:oxidoreductase activity"/>
    <property type="evidence" value="ECO:0007669"/>
    <property type="project" value="UniProtKB-KW"/>
</dbReference>
<reference evidence="6 7" key="1">
    <citation type="submission" date="2017-05" db="EMBL/GenBank/DDBJ databases">
        <title>Full genome sequence of Pseudorhodoplanes sinuspersici.</title>
        <authorList>
            <person name="Dastgheib S.M.M."/>
            <person name="Shavandi M."/>
            <person name="Tirandaz H."/>
        </authorList>
    </citation>
    <scope>NUCLEOTIDE SEQUENCE [LARGE SCALE GENOMIC DNA]</scope>
    <source>
        <strain evidence="6 7">RIPI110</strain>
    </source>
</reference>
<dbReference type="KEGG" id="psin:CAK95_26085"/>
<dbReference type="Pfam" id="PF12831">
    <property type="entry name" value="FAD_oxidored"/>
    <property type="match status" value="1"/>
</dbReference>
<keyword evidence="1" id="KW-0004">4Fe-4S</keyword>
<protein>
    <submittedName>
        <fullName evidence="6">FAD-dependent oxidoreductase</fullName>
    </submittedName>
</protein>
<proteinExistence type="predicted"/>
<keyword evidence="7" id="KW-1185">Reference proteome</keyword>
<dbReference type="SUPFAM" id="SSF51905">
    <property type="entry name" value="FAD/NAD(P)-binding domain"/>
    <property type="match status" value="1"/>
</dbReference>
<organism evidence="6 7">
    <name type="scientific">Pseudorhodoplanes sinuspersici</name>
    <dbReference type="NCBI Taxonomy" id="1235591"/>
    <lineage>
        <taxon>Bacteria</taxon>
        <taxon>Pseudomonadati</taxon>
        <taxon>Pseudomonadota</taxon>
        <taxon>Alphaproteobacteria</taxon>
        <taxon>Hyphomicrobiales</taxon>
        <taxon>Pseudorhodoplanes</taxon>
    </lineage>
</organism>
<dbReference type="AlphaFoldDB" id="A0A1W6ZXY0"/>
<evidence type="ECO:0000256" key="3">
    <source>
        <dbReference type="ARBA" id="ARBA00023002"/>
    </source>
</evidence>
<evidence type="ECO:0000256" key="1">
    <source>
        <dbReference type="ARBA" id="ARBA00022485"/>
    </source>
</evidence>
<dbReference type="RefSeq" id="WP_086090611.1">
    <property type="nucleotide sequence ID" value="NZ_CP021112.1"/>
</dbReference>
<evidence type="ECO:0000256" key="5">
    <source>
        <dbReference type="ARBA" id="ARBA00023014"/>
    </source>
</evidence>
<gene>
    <name evidence="6" type="ORF">CAK95_26085</name>
</gene>
<dbReference type="EMBL" id="CP021112">
    <property type="protein sequence ID" value="ARQ02180.1"/>
    <property type="molecule type" value="Genomic_DNA"/>
</dbReference>
<dbReference type="GO" id="GO:0051539">
    <property type="term" value="F:4 iron, 4 sulfur cluster binding"/>
    <property type="evidence" value="ECO:0007669"/>
    <property type="project" value="UniProtKB-KW"/>
</dbReference>
<dbReference type="OrthoDB" id="9777740at2"/>
<dbReference type="Gene3D" id="3.50.50.60">
    <property type="entry name" value="FAD/NAD(P)-binding domain"/>
    <property type="match status" value="1"/>
</dbReference>
<dbReference type="STRING" id="1235591.CAK95_26085"/>
<keyword evidence="5" id="KW-0411">Iron-sulfur</keyword>
<dbReference type="GO" id="GO:0046872">
    <property type="term" value="F:metal ion binding"/>
    <property type="evidence" value="ECO:0007669"/>
    <property type="project" value="UniProtKB-KW"/>
</dbReference>
<name>A0A1W6ZXY0_9HYPH</name>
<dbReference type="InterPro" id="IPR036188">
    <property type="entry name" value="FAD/NAD-bd_sf"/>
</dbReference>
<keyword evidence="4" id="KW-0408">Iron</keyword>
<dbReference type="PANTHER" id="PTHR43498">
    <property type="entry name" value="FERREDOXIN:COB-COM HETERODISULFIDE REDUCTASE SUBUNIT A"/>
    <property type="match status" value="1"/>
</dbReference>
<dbReference type="Proteomes" id="UP000194137">
    <property type="component" value="Chromosome"/>
</dbReference>
<accession>A0A1W6ZXY0</accession>
<dbReference type="InterPro" id="IPR039650">
    <property type="entry name" value="HdrA-like"/>
</dbReference>
<dbReference type="PANTHER" id="PTHR43498:SF1">
    <property type="entry name" value="COB--COM HETERODISULFIDE REDUCTASE IRON-SULFUR SUBUNIT A"/>
    <property type="match status" value="1"/>
</dbReference>
<evidence type="ECO:0000313" key="6">
    <source>
        <dbReference type="EMBL" id="ARQ02180.1"/>
    </source>
</evidence>
<evidence type="ECO:0000256" key="2">
    <source>
        <dbReference type="ARBA" id="ARBA00022723"/>
    </source>
</evidence>
<keyword evidence="3" id="KW-0560">Oxidoreductase</keyword>
<evidence type="ECO:0000313" key="7">
    <source>
        <dbReference type="Proteomes" id="UP000194137"/>
    </source>
</evidence>
<sequence length="449" mass="47811">MTAHAALHVVEPARTTPVYGEYDIAVLGGGPAGIAAAAAAAALGRKALLIERYGFLGGMGTAAGVTNFCGLHANVHGDIRQVVHGVTDDLLGRIDALGGLNAPHMIFGKTKAQAYDTAALKIAADDLLLSRNVDILFHAYAAGVAMDGARLEALLIETKSGRMAVRASVFIDCSGDGDLATFAGAPFEIGRGDDDMLYPTMMFRLNGVDPDAAGEAWKTIPALMDEAEKRGVHFPRKGAIVRPMKHETEWRVNVTQLKTGNGRALDGTDARELSAGEIEGRRQATAFFDFLKDNAPGFEHAYIVDLPPQLGIRETRRVIGQYQLSREDVLTCASFDDTVGVNGWPIEAHVAGDVKWEWPDIPGSRGYNHLPYRMLVPQQIGNLLVAGRCASMTHEGQSAARVSGACFVMGEAAATGAHLAIASGKTPANIDIDKLQETLERNGVFLGKD</sequence>